<feature type="transmembrane region" description="Helical" evidence="1">
    <location>
        <begin position="20"/>
        <end position="42"/>
    </location>
</feature>
<protein>
    <submittedName>
        <fullName evidence="2">Uncharacterized protein</fullName>
    </submittedName>
</protein>
<proteinExistence type="predicted"/>
<dbReference type="RefSeq" id="XP_064674518.1">
    <property type="nucleotide sequence ID" value="XM_064808750.1"/>
</dbReference>
<dbReference type="Proteomes" id="UP001302812">
    <property type="component" value="Unassembled WGS sequence"/>
</dbReference>
<keyword evidence="1" id="KW-0472">Membrane</keyword>
<sequence length="121" mass="13805">MHRDTSQSFIGPFSLSHACVYSIIIIFFFMFMQWHGWVVGWLGQSVEQGWGRWAAASFYFQCISHRIAIISISCPCLSLPATMELGWGGYVRESGASADGWRSLLQGSFWAWRYGYRYGLA</sequence>
<evidence type="ECO:0000313" key="3">
    <source>
        <dbReference type="Proteomes" id="UP001302812"/>
    </source>
</evidence>
<evidence type="ECO:0000313" key="2">
    <source>
        <dbReference type="EMBL" id="KAK4116948.1"/>
    </source>
</evidence>
<keyword evidence="1" id="KW-0812">Transmembrane</keyword>
<keyword evidence="1" id="KW-1133">Transmembrane helix</keyword>
<reference evidence="2" key="2">
    <citation type="submission" date="2023-05" db="EMBL/GenBank/DDBJ databases">
        <authorList>
            <consortium name="Lawrence Berkeley National Laboratory"/>
            <person name="Steindorff A."/>
            <person name="Hensen N."/>
            <person name="Bonometti L."/>
            <person name="Westerberg I."/>
            <person name="Brannstrom I.O."/>
            <person name="Guillou S."/>
            <person name="Cros-Aarteil S."/>
            <person name="Calhoun S."/>
            <person name="Haridas S."/>
            <person name="Kuo A."/>
            <person name="Mondo S."/>
            <person name="Pangilinan J."/>
            <person name="Riley R."/>
            <person name="Labutti K."/>
            <person name="Andreopoulos B."/>
            <person name="Lipzen A."/>
            <person name="Chen C."/>
            <person name="Yanf M."/>
            <person name="Daum C."/>
            <person name="Ng V."/>
            <person name="Clum A."/>
            <person name="Ohm R."/>
            <person name="Martin F."/>
            <person name="Silar P."/>
            <person name="Natvig D."/>
            <person name="Lalanne C."/>
            <person name="Gautier V."/>
            <person name="Ament-Velasquez S.L."/>
            <person name="Kruys A."/>
            <person name="Hutchinson M.I."/>
            <person name="Powell A.J."/>
            <person name="Barry K."/>
            <person name="Miller A.N."/>
            <person name="Grigoriev I.V."/>
            <person name="Debuchy R."/>
            <person name="Gladieux P."/>
            <person name="Thoren M.H."/>
            <person name="Johannesson H."/>
        </authorList>
    </citation>
    <scope>NUCLEOTIDE SEQUENCE</scope>
    <source>
        <strain evidence="2">CBS 508.74</strain>
    </source>
</reference>
<gene>
    <name evidence="2" type="ORF">N656DRAFT_1740</name>
</gene>
<accession>A0AAN6YXA6</accession>
<comment type="caution">
    <text evidence="2">The sequence shown here is derived from an EMBL/GenBank/DDBJ whole genome shotgun (WGS) entry which is preliminary data.</text>
</comment>
<dbReference type="AlphaFoldDB" id="A0AAN6YXA6"/>
<evidence type="ECO:0000256" key="1">
    <source>
        <dbReference type="SAM" id="Phobius"/>
    </source>
</evidence>
<dbReference type="EMBL" id="MU853332">
    <property type="protein sequence ID" value="KAK4116948.1"/>
    <property type="molecule type" value="Genomic_DNA"/>
</dbReference>
<reference evidence="2" key="1">
    <citation type="journal article" date="2023" name="Mol. Phylogenet. Evol.">
        <title>Genome-scale phylogeny and comparative genomics of the fungal order Sordariales.</title>
        <authorList>
            <person name="Hensen N."/>
            <person name="Bonometti L."/>
            <person name="Westerberg I."/>
            <person name="Brannstrom I.O."/>
            <person name="Guillou S."/>
            <person name="Cros-Aarteil S."/>
            <person name="Calhoun S."/>
            <person name="Haridas S."/>
            <person name="Kuo A."/>
            <person name="Mondo S."/>
            <person name="Pangilinan J."/>
            <person name="Riley R."/>
            <person name="LaButti K."/>
            <person name="Andreopoulos B."/>
            <person name="Lipzen A."/>
            <person name="Chen C."/>
            <person name="Yan M."/>
            <person name="Daum C."/>
            <person name="Ng V."/>
            <person name="Clum A."/>
            <person name="Steindorff A."/>
            <person name="Ohm R.A."/>
            <person name="Martin F."/>
            <person name="Silar P."/>
            <person name="Natvig D.O."/>
            <person name="Lalanne C."/>
            <person name="Gautier V."/>
            <person name="Ament-Velasquez S.L."/>
            <person name="Kruys A."/>
            <person name="Hutchinson M.I."/>
            <person name="Powell A.J."/>
            <person name="Barry K."/>
            <person name="Miller A.N."/>
            <person name="Grigoriev I.V."/>
            <person name="Debuchy R."/>
            <person name="Gladieux P."/>
            <person name="Hiltunen Thoren M."/>
            <person name="Johannesson H."/>
        </authorList>
    </citation>
    <scope>NUCLEOTIDE SEQUENCE</scope>
    <source>
        <strain evidence="2">CBS 508.74</strain>
    </source>
</reference>
<dbReference type="GeneID" id="89932873"/>
<organism evidence="2 3">
    <name type="scientific">Canariomyces notabilis</name>
    <dbReference type="NCBI Taxonomy" id="2074819"/>
    <lineage>
        <taxon>Eukaryota</taxon>
        <taxon>Fungi</taxon>
        <taxon>Dikarya</taxon>
        <taxon>Ascomycota</taxon>
        <taxon>Pezizomycotina</taxon>
        <taxon>Sordariomycetes</taxon>
        <taxon>Sordariomycetidae</taxon>
        <taxon>Sordariales</taxon>
        <taxon>Chaetomiaceae</taxon>
        <taxon>Canariomyces</taxon>
    </lineage>
</organism>
<keyword evidence="3" id="KW-1185">Reference proteome</keyword>
<name>A0AAN6YXA6_9PEZI</name>